<dbReference type="InterPro" id="IPR036388">
    <property type="entry name" value="WH-like_DNA-bd_sf"/>
</dbReference>
<dbReference type="InterPro" id="IPR013324">
    <property type="entry name" value="RNA_pol_sigma_r3/r4-like"/>
</dbReference>
<dbReference type="GO" id="GO:0016987">
    <property type="term" value="F:sigma factor activity"/>
    <property type="evidence" value="ECO:0007669"/>
    <property type="project" value="UniProtKB-KW"/>
</dbReference>
<dbReference type="eggNOG" id="COG1595">
    <property type="taxonomic scope" value="Bacteria"/>
</dbReference>
<reference key="2">
    <citation type="submission" date="2011-02" db="EMBL/GenBank/DDBJ databases">
        <title>Genome sequence of Microbacterium testaceum StLB037.</title>
        <authorList>
            <person name="Morohoshi T."/>
            <person name="Wang W.Z."/>
            <person name="Someya N."/>
            <person name="Ikeda T."/>
        </authorList>
    </citation>
    <scope>NUCLEOTIDE SEQUENCE</scope>
    <source>
        <strain>StLB037</strain>
    </source>
</reference>
<evidence type="ECO:0000313" key="9">
    <source>
        <dbReference type="Proteomes" id="UP000008975"/>
    </source>
</evidence>
<protein>
    <submittedName>
        <fullName evidence="8">DNA-directed RNA polymerase specialized sigma subunit, sigma24 homolog</fullName>
    </submittedName>
</protein>
<dbReference type="EMBL" id="AP012052">
    <property type="protein sequence ID" value="BAJ74840.1"/>
    <property type="molecule type" value="Genomic_DNA"/>
</dbReference>
<evidence type="ECO:0000256" key="3">
    <source>
        <dbReference type="ARBA" id="ARBA00023082"/>
    </source>
</evidence>
<name>E8NCH1_MICTS</name>
<dbReference type="KEGG" id="mts:MTES_1876"/>
<comment type="similarity">
    <text evidence="1">Belongs to the sigma-70 factor family. ECF subfamily.</text>
</comment>
<evidence type="ECO:0000259" key="7">
    <source>
        <dbReference type="Pfam" id="PF08281"/>
    </source>
</evidence>
<dbReference type="Pfam" id="PF04542">
    <property type="entry name" value="Sigma70_r2"/>
    <property type="match status" value="1"/>
</dbReference>
<dbReference type="InterPro" id="IPR013325">
    <property type="entry name" value="RNA_pol_sigma_r2"/>
</dbReference>
<evidence type="ECO:0000313" key="8">
    <source>
        <dbReference type="EMBL" id="BAJ74840.1"/>
    </source>
</evidence>
<dbReference type="OrthoDB" id="3747638at2"/>
<keyword evidence="2" id="KW-0805">Transcription regulation</keyword>
<accession>E8NCH1</accession>
<feature type="domain" description="RNA polymerase sigma factor 70 region 4 type 2" evidence="7">
    <location>
        <begin position="123"/>
        <end position="171"/>
    </location>
</feature>
<dbReference type="Gene3D" id="1.10.1740.10">
    <property type="match status" value="1"/>
</dbReference>
<proteinExistence type="inferred from homology"/>
<dbReference type="Proteomes" id="UP000008975">
    <property type="component" value="Chromosome"/>
</dbReference>
<dbReference type="Pfam" id="PF08281">
    <property type="entry name" value="Sigma70_r4_2"/>
    <property type="match status" value="1"/>
</dbReference>
<evidence type="ECO:0000259" key="6">
    <source>
        <dbReference type="Pfam" id="PF04542"/>
    </source>
</evidence>
<evidence type="ECO:0000256" key="2">
    <source>
        <dbReference type="ARBA" id="ARBA00023015"/>
    </source>
</evidence>
<dbReference type="AlphaFoldDB" id="E8NCH1"/>
<feature type="region of interest" description="Disordered" evidence="5">
    <location>
        <begin position="178"/>
        <end position="197"/>
    </location>
</feature>
<sequence length="197" mass="21731">MSMHDGDIIVRSLAHGAAFADLYDRHQRVVHRYVGRRLGTAFAEDITSETFLVAFARRESFTGGLDARPWLLGIATVLMQKHTRLEARAWRGMLAADIARVHVDDIESADERMDADGLAPHLGTALADLSRGDRDVLLLHTFGELDYAGIAEALGIPLGTVRSRLSRARRKVRAAIAPHVTPHALPAPGREREHHRG</sequence>
<dbReference type="InterPro" id="IPR039425">
    <property type="entry name" value="RNA_pol_sigma-70-like"/>
</dbReference>
<dbReference type="GO" id="GO:0000428">
    <property type="term" value="C:DNA-directed RNA polymerase complex"/>
    <property type="evidence" value="ECO:0007669"/>
    <property type="project" value="UniProtKB-KW"/>
</dbReference>
<evidence type="ECO:0000256" key="1">
    <source>
        <dbReference type="ARBA" id="ARBA00010641"/>
    </source>
</evidence>
<dbReference type="InterPro" id="IPR014284">
    <property type="entry name" value="RNA_pol_sigma-70_dom"/>
</dbReference>
<dbReference type="SUPFAM" id="SSF88946">
    <property type="entry name" value="Sigma2 domain of RNA polymerase sigma factors"/>
    <property type="match status" value="1"/>
</dbReference>
<keyword evidence="3" id="KW-0731">Sigma factor</keyword>
<dbReference type="InterPro" id="IPR007627">
    <property type="entry name" value="RNA_pol_sigma70_r2"/>
</dbReference>
<evidence type="ECO:0000256" key="5">
    <source>
        <dbReference type="SAM" id="MobiDB-lite"/>
    </source>
</evidence>
<keyword evidence="8" id="KW-0240">DNA-directed RNA polymerase</keyword>
<dbReference type="STRING" id="979556.MTES_1876"/>
<dbReference type="PANTHER" id="PTHR43133">
    <property type="entry name" value="RNA POLYMERASE ECF-TYPE SIGMA FACTO"/>
    <property type="match status" value="1"/>
</dbReference>
<feature type="domain" description="RNA polymerase sigma-70 region 2" evidence="6">
    <location>
        <begin position="22"/>
        <end position="87"/>
    </location>
</feature>
<dbReference type="GO" id="GO:0006352">
    <property type="term" value="P:DNA-templated transcription initiation"/>
    <property type="evidence" value="ECO:0007669"/>
    <property type="project" value="InterPro"/>
</dbReference>
<dbReference type="PANTHER" id="PTHR43133:SF25">
    <property type="entry name" value="RNA POLYMERASE SIGMA FACTOR RFAY-RELATED"/>
    <property type="match status" value="1"/>
</dbReference>
<dbReference type="InterPro" id="IPR013249">
    <property type="entry name" value="RNA_pol_sigma70_r4_t2"/>
</dbReference>
<gene>
    <name evidence="8" type="ordered locus">MTES_1876</name>
</gene>
<reference evidence="8 9" key="1">
    <citation type="journal article" date="2011" name="J. Bacteriol.">
        <title>Genome sequence of Microbacterium testaceum StLB037, an N-acylhomoserine lactone-degrading bacterium isolated from potato leaves.</title>
        <authorList>
            <person name="Morohoshi T."/>
            <person name="Wang W.-Z."/>
            <person name="Someya N."/>
            <person name="Ikeda T."/>
        </authorList>
    </citation>
    <scope>NUCLEOTIDE SEQUENCE [LARGE SCALE GENOMIC DNA]</scope>
    <source>
        <strain evidence="8 9">StLB037</strain>
    </source>
</reference>
<dbReference type="SUPFAM" id="SSF88659">
    <property type="entry name" value="Sigma3 and sigma4 domains of RNA polymerase sigma factors"/>
    <property type="match status" value="1"/>
</dbReference>
<dbReference type="HOGENOM" id="CLU_047691_9_2_11"/>
<organism evidence="8 9">
    <name type="scientific">Microbacterium testaceum (strain StLB037)</name>
    <dbReference type="NCBI Taxonomy" id="979556"/>
    <lineage>
        <taxon>Bacteria</taxon>
        <taxon>Bacillati</taxon>
        <taxon>Actinomycetota</taxon>
        <taxon>Actinomycetes</taxon>
        <taxon>Micrococcales</taxon>
        <taxon>Microbacteriaceae</taxon>
        <taxon>Microbacterium</taxon>
    </lineage>
</organism>
<dbReference type="GO" id="GO:0003677">
    <property type="term" value="F:DNA binding"/>
    <property type="evidence" value="ECO:0007669"/>
    <property type="project" value="InterPro"/>
</dbReference>
<evidence type="ECO:0000256" key="4">
    <source>
        <dbReference type="ARBA" id="ARBA00023163"/>
    </source>
</evidence>
<dbReference type="CDD" id="cd06171">
    <property type="entry name" value="Sigma70_r4"/>
    <property type="match status" value="1"/>
</dbReference>
<keyword evidence="4" id="KW-0804">Transcription</keyword>
<dbReference type="NCBIfam" id="TIGR02937">
    <property type="entry name" value="sigma70-ECF"/>
    <property type="match status" value="1"/>
</dbReference>
<dbReference type="Gene3D" id="1.10.10.10">
    <property type="entry name" value="Winged helix-like DNA-binding domain superfamily/Winged helix DNA-binding domain"/>
    <property type="match status" value="1"/>
</dbReference>